<dbReference type="InterPro" id="IPR050426">
    <property type="entry name" value="Glycosyltransferase_28"/>
</dbReference>
<dbReference type="Proteomes" id="UP001597079">
    <property type="component" value="Unassembled WGS sequence"/>
</dbReference>
<organism evidence="3 4">
    <name type="scientific">Alicyclobacillus fodiniaquatilis</name>
    <dbReference type="NCBI Taxonomy" id="1661150"/>
    <lineage>
        <taxon>Bacteria</taxon>
        <taxon>Bacillati</taxon>
        <taxon>Bacillota</taxon>
        <taxon>Bacilli</taxon>
        <taxon>Bacillales</taxon>
        <taxon>Alicyclobacillaceae</taxon>
        <taxon>Alicyclobacillus</taxon>
    </lineage>
</organism>
<evidence type="ECO:0000259" key="2">
    <source>
        <dbReference type="Pfam" id="PF06722"/>
    </source>
</evidence>
<evidence type="ECO:0000259" key="1">
    <source>
        <dbReference type="Pfam" id="PF03033"/>
    </source>
</evidence>
<dbReference type="Pfam" id="PF06722">
    <property type="entry name" value="EryCIII-like_C"/>
    <property type="match status" value="1"/>
</dbReference>
<dbReference type="Gene3D" id="3.40.50.2000">
    <property type="entry name" value="Glycogen Phosphorylase B"/>
    <property type="match status" value="2"/>
</dbReference>
<accession>A0ABW4JKC9</accession>
<dbReference type="PANTHER" id="PTHR48050">
    <property type="entry name" value="STEROL 3-BETA-GLUCOSYLTRANSFERASE"/>
    <property type="match status" value="1"/>
</dbReference>
<dbReference type="SUPFAM" id="SSF53756">
    <property type="entry name" value="UDP-Glycosyltransferase/glycogen phosphorylase"/>
    <property type="match status" value="1"/>
</dbReference>
<feature type="domain" description="Erythromycin biosynthesis protein CIII-like C-terminal" evidence="2">
    <location>
        <begin position="319"/>
        <end position="405"/>
    </location>
</feature>
<reference evidence="4" key="1">
    <citation type="journal article" date="2019" name="Int. J. Syst. Evol. Microbiol.">
        <title>The Global Catalogue of Microorganisms (GCM) 10K type strain sequencing project: providing services to taxonomists for standard genome sequencing and annotation.</title>
        <authorList>
            <consortium name="The Broad Institute Genomics Platform"/>
            <consortium name="The Broad Institute Genome Sequencing Center for Infectious Disease"/>
            <person name="Wu L."/>
            <person name="Ma J."/>
        </authorList>
    </citation>
    <scope>NUCLEOTIDE SEQUENCE [LARGE SCALE GENOMIC DNA]</scope>
    <source>
        <strain evidence="4">CGMCC 1.12286</strain>
    </source>
</reference>
<feature type="domain" description="Glycosyltransferase family 28 N-terminal" evidence="1">
    <location>
        <begin position="3"/>
        <end position="136"/>
    </location>
</feature>
<name>A0ABW4JKC9_9BACL</name>
<dbReference type="CDD" id="cd03784">
    <property type="entry name" value="GT1_Gtf-like"/>
    <property type="match status" value="1"/>
</dbReference>
<keyword evidence="4" id="KW-1185">Reference proteome</keyword>
<dbReference type="InterPro" id="IPR002213">
    <property type="entry name" value="UDP_glucos_trans"/>
</dbReference>
<evidence type="ECO:0000313" key="4">
    <source>
        <dbReference type="Proteomes" id="UP001597079"/>
    </source>
</evidence>
<comment type="caution">
    <text evidence="3">The sequence shown here is derived from an EMBL/GenBank/DDBJ whole genome shotgun (WGS) entry which is preliminary data.</text>
</comment>
<sequence>MNITLLTMGTLGDLRPFLALALGLQETGHQVSLAAPENFETYLQQFPISYNSLAGNTQEILESEEGRRWMASGNVKEFMKALQRISHEIRYELQRDLFLACQDCDVMIVHPLLLPHVTTLSEKLKKPFLLATPFPFVSTTKEFPQFLVRAKRLPFGFMNQLTHQVFSKVWQNSNAGDINEWRSQLELAPLRGSVFKRLAQQRIPILHAYSPSIIPHPKDWGDHNFITGQWKMDDKYIPKHSEEKTSDHLAAWLDRGQAPIYFGFGSLPVLEPQNMIDMVLDITKSLNARAIVASGWSNMTVEGTPLQDSVFMIKSAEHEWLFPRCSCVIHHGGAGTTHTALASGTPSMICSTYADQPFWGERITELNVGRHLPFPKMTKENLTRAIQDLQDESVKARAAELGKSIKAENGLQNAMDWLEKHLSAVPIYTSN</sequence>
<protein>
    <submittedName>
        <fullName evidence="3">Glycosyltransferase</fullName>
    </submittedName>
</protein>
<dbReference type="InterPro" id="IPR004276">
    <property type="entry name" value="GlycoTrans_28_N"/>
</dbReference>
<dbReference type="Pfam" id="PF03033">
    <property type="entry name" value="Glyco_transf_28"/>
    <property type="match status" value="1"/>
</dbReference>
<dbReference type="InterPro" id="IPR010610">
    <property type="entry name" value="EryCIII-like_C"/>
</dbReference>
<evidence type="ECO:0000313" key="3">
    <source>
        <dbReference type="EMBL" id="MFD1676251.1"/>
    </source>
</evidence>
<gene>
    <name evidence="3" type="ORF">ACFSB2_16220</name>
</gene>
<dbReference type="RefSeq" id="WP_377944135.1">
    <property type="nucleotide sequence ID" value="NZ_JBHUCX010000044.1"/>
</dbReference>
<proteinExistence type="predicted"/>
<dbReference type="EMBL" id="JBHUCX010000044">
    <property type="protein sequence ID" value="MFD1676251.1"/>
    <property type="molecule type" value="Genomic_DNA"/>
</dbReference>
<dbReference type="PANTHER" id="PTHR48050:SF13">
    <property type="entry name" value="STEROL 3-BETA-GLUCOSYLTRANSFERASE UGT80A2"/>
    <property type="match status" value="1"/>
</dbReference>